<evidence type="ECO:0000259" key="3">
    <source>
        <dbReference type="Pfam" id="PF03572"/>
    </source>
</evidence>
<dbReference type="Gene3D" id="1.25.40.10">
    <property type="entry name" value="Tetratricopeptide repeat domain"/>
    <property type="match status" value="1"/>
</dbReference>
<dbReference type="InterPro" id="IPR019734">
    <property type="entry name" value="TPR_rpt"/>
</dbReference>
<keyword evidence="5" id="KW-1185">Reference proteome</keyword>
<dbReference type="SUPFAM" id="SSF52096">
    <property type="entry name" value="ClpP/crotonase"/>
    <property type="match status" value="1"/>
</dbReference>
<dbReference type="Proteomes" id="UP001597459">
    <property type="component" value="Unassembled WGS sequence"/>
</dbReference>
<dbReference type="InterPro" id="IPR005151">
    <property type="entry name" value="Tail-specific_protease"/>
</dbReference>
<sequence>MKNILFILSMLLFLHVSAQEPLEATQWQEDLRFLQNTIHKDYPFLFVKTTKEDFDAAVTTLYNDIPNLQTHEIIVGMSRIISLFKYGHTYVSFHQKPYEFSQLPFNLYAFNDGIYIQGAHKNYSKAVGAKVIAIEGKPIAAVLKAIEPTVEVENSQYFKAYGINNMRYPEILHAQKITKTLQNTITFTLEKNGKEFTQSFTTLPKGERVPTHRGYVHQKGDWLDSRDQSTTPLYLQQLDKVYFSEYLTKEKAMYVRHSRIKDEAEESTKDFYTRVLNEVVTKGAEKLIIDLRLNGGGNNYLNKEVIKTLIKAEKINTIGKLFVIIGKRTFSACQNLVNEIDNYTNVIFVGEPTAENINFWGDNRPVSLPNSGINVSLSYLWWQDKPALENAPWIAPSIPVTMSFEEYAHNQDPVLEAALRFEVADFKPKPMDYVIHLYLSGQTQKLAEELPKMIQDPLYAFFDFENGLLKVGNILLQSGRAPQIQASIQVFSMVLGLFPDSASAHTYLGRSYIALGQPEKAAAVLHKAISLDTDGEIRKVATTLLSELSND</sequence>
<evidence type="ECO:0000313" key="5">
    <source>
        <dbReference type="Proteomes" id="UP001597459"/>
    </source>
</evidence>
<dbReference type="RefSeq" id="WP_378254842.1">
    <property type="nucleotide sequence ID" value="NZ_JBHSJV010000001.1"/>
</dbReference>
<organism evidence="4 5">
    <name type="scientific">Aquimarina hainanensis</name>
    <dbReference type="NCBI Taxonomy" id="1578017"/>
    <lineage>
        <taxon>Bacteria</taxon>
        <taxon>Pseudomonadati</taxon>
        <taxon>Bacteroidota</taxon>
        <taxon>Flavobacteriia</taxon>
        <taxon>Flavobacteriales</taxon>
        <taxon>Flavobacteriaceae</taxon>
        <taxon>Aquimarina</taxon>
    </lineage>
</organism>
<evidence type="ECO:0000313" key="4">
    <source>
        <dbReference type="EMBL" id="MFD2592753.1"/>
    </source>
</evidence>
<dbReference type="Pfam" id="PF03572">
    <property type="entry name" value="Peptidase_S41"/>
    <property type="match status" value="1"/>
</dbReference>
<feature type="domain" description="Tail specific protease" evidence="3">
    <location>
        <begin position="254"/>
        <end position="384"/>
    </location>
</feature>
<name>A0ABW5NBN4_9FLAO</name>
<evidence type="ECO:0000256" key="2">
    <source>
        <dbReference type="SAM" id="SignalP"/>
    </source>
</evidence>
<dbReference type="PROSITE" id="PS50005">
    <property type="entry name" value="TPR"/>
    <property type="match status" value="1"/>
</dbReference>
<reference evidence="5" key="1">
    <citation type="journal article" date="2019" name="Int. J. Syst. Evol. Microbiol.">
        <title>The Global Catalogue of Microorganisms (GCM) 10K type strain sequencing project: providing services to taxonomists for standard genome sequencing and annotation.</title>
        <authorList>
            <consortium name="The Broad Institute Genomics Platform"/>
            <consortium name="The Broad Institute Genome Sequencing Center for Infectious Disease"/>
            <person name="Wu L."/>
            <person name="Ma J."/>
        </authorList>
    </citation>
    <scope>NUCLEOTIDE SEQUENCE [LARGE SCALE GENOMIC DNA]</scope>
    <source>
        <strain evidence="5">KCTC 42423</strain>
    </source>
</reference>
<dbReference type="Gene3D" id="3.90.226.10">
    <property type="entry name" value="2-enoyl-CoA Hydratase, Chain A, domain 1"/>
    <property type="match status" value="1"/>
</dbReference>
<gene>
    <name evidence="4" type="ORF">ACFSTE_18090</name>
</gene>
<protein>
    <recommendedName>
        <fullName evidence="3">Tail specific protease domain-containing protein</fullName>
    </recommendedName>
</protein>
<feature type="signal peptide" evidence="2">
    <location>
        <begin position="1"/>
        <end position="18"/>
    </location>
</feature>
<dbReference type="InterPro" id="IPR029045">
    <property type="entry name" value="ClpP/crotonase-like_dom_sf"/>
</dbReference>
<comment type="caution">
    <text evidence="4">The sequence shown here is derived from an EMBL/GenBank/DDBJ whole genome shotgun (WGS) entry which is preliminary data.</text>
</comment>
<dbReference type="EMBL" id="JBHULX010000039">
    <property type="protein sequence ID" value="MFD2592753.1"/>
    <property type="molecule type" value="Genomic_DNA"/>
</dbReference>
<proteinExistence type="predicted"/>
<keyword evidence="2" id="KW-0732">Signal</keyword>
<accession>A0ABW5NBN4</accession>
<keyword evidence="1" id="KW-0802">TPR repeat</keyword>
<evidence type="ECO:0000256" key="1">
    <source>
        <dbReference type="PROSITE-ProRule" id="PRU00339"/>
    </source>
</evidence>
<feature type="chain" id="PRO_5047227366" description="Tail specific protease domain-containing protein" evidence="2">
    <location>
        <begin position="19"/>
        <end position="551"/>
    </location>
</feature>
<feature type="repeat" description="TPR" evidence="1">
    <location>
        <begin position="502"/>
        <end position="535"/>
    </location>
</feature>
<dbReference type="InterPro" id="IPR011990">
    <property type="entry name" value="TPR-like_helical_dom_sf"/>
</dbReference>
<dbReference type="SUPFAM" id="SSF48452">
    <property type="entry name" value="TPR-like"/>
    <property type="match status" value="1"/>
</dbReference>